<dbReference type="CDD" id="cd00761">
    <property type="entry name" value="Glyco_tranf_GTA_type"/>
    <property type="match status" value="1"/>
</dbReference>
<dbReference type="AlphaFoldDB" id="X1HCH2"/>
<accession>X1HCH2</accession>
<dbReference type="InterPro" id="IPR001173">
    <property type="entry name" value="Glyco_trans_2-like"/>
</dbReference>
<reference evidence="2" key="1">
    <citation type="journal article" date="2014" name="Front. Microbiol.">
        <title>High frequency of phylogenetically diverse reductive dehalogenase-homologous genes in deep subseafloor sedimentary metagenomes.</title>
        <authorList>
            <person name="Kawai M."/>
            <person name="Futagami T."/>
            <person name="Toyoda A."/>
            <person name="Takaki Y."/>
            <person name="Nishi S."/>
            <person name="Hori S."/>
            <person name="Arai W."/>
            <person name="Tsubouchi T."/>
            <person name="Morono Y."/>
            <person name="Uchiyama I."/>
            <person name="Ito T."/>
            <person name="Fujiyama A."/>
            <person name="Inagaki F."/>
            <person name="Takami H."/>
        </authorList>
    </citation>
    <scope>NUCLEOTIDE SEQUENCE</scope>
    <source>
        <strain evidence="2">Expedition CK06-06</strain>
    </source>
</reference>
<name>X1HCH2_9ZZZZ</name>
<feature type="domain" description="Glycosyltransferase 2-like" evidence="1">
    <location>
        <begin position="35"/>
        <end position="82"/>
    </location>
</feature>
<organism evidence="2">
    <name type="scientific">marine sediment metagenome</name>
    <dbReference type="NCBI Taxonomy" id="412755"/>
    <lineage>
        <taxon>unclassified sequences</taxon>
        <taxon>metagenomes</taxon>
        <taxon>ecological metagenomes</taxon>
    </lineage>
</organism>
<protein>
    <recommendedName>
        <fullName evidence="1">Glycosyltransferase 2-like domain-containing protein</fullName>
    </recommendedName>
</protein>
<dbReference type="EMBL" id="BARU01025561">
    <property type="protein sequence ID" value="GAH67896.1"/>
    <property type="molecule type" value="Genomic_DNA"/>
</dbReference>
<gene>
    <name evidence="2" type="ORF">S03H2_41170</name>
</gene>
<dbReference type="Gene3D" id="3.90.550.10">
    <property type="entry name" value="Spore Coat Polysaccharide Biosynthesis Protein SpsA, Chain A"/>
    <property type="match status" value="1"/>
</dbReference>
<evidence type="ECO:0000313" key="2">
    <source>
        <dbReference type="EMBL" id="GAH67896.1"/>
    </source>
</evidence>
<dbReference type="InterPro" id="IPR029044">
    <property type="entry name" value="Nucleotide-diphossugar_trans"/>
</dbReference>
<evidence type="ECO:0000259" key="1">
    <source>
        <dbReference type="Pfam" id="PF00535"/>
    </source>
</evidence>
<proteinExistence type="predicted"/>
<sequence>MLTKLEGFLRGQISKAGAKDAVEIVMLQDQGETVVGIKRNVLLDKAQGKFCAFVDDDDWVSDTYVPDILSAIRTYDDLDCVGFFGDVLFQGKHAGIMIHSTLCPCWTEKAGMYYRPPNHLNPIRADIARSV</sequence>
<dbReference type="SUPFAM" id="SSF53448">
    <property type="entry name" value="Nucleotide-diphospho-sugar transferases"/>
    <property type="match status" value="1"/>
</dbReference>
<dbReference type="Pfam" id="PF00535">
    <property type="entry name" value="Glycos_transf_2"/>
    <property type="match status" value="1"/>
</dbReference>
<comment type="caution">
    <text evidence="2">The sequence shown here is derived from an EMBL/GenBank/DDBJ whole genome shotgun (WGS) entry which is preliminary data.</text>
</comment>
<feature type="non-terminal residue" evidence="2">
    <location>
        <position position="131"/>
    </location>
</feature>